<feature type="coiled-coil region" evidence="5">
    <location>
        <begin position="259"/>
        <end position="293"/>
    </location>
</feature>
<evidence type="ECO:0000256" key="5">
    <source>
        <dbReference type="SAM" id="Coils"/>
    </source>
</evidence>
<comment type="subcellular location">
    <subcellularLocation>
        <location evidence="1">Cytoplasm</location>
        <location evidence="1">Cytoskeleton</location>
        <location evidence="1">Microtubule organizing center</location>
        <location evidence="1">Centrosome</location>
    </subcellularLocation>
</comment>
<gene>
    <name evidence="6" type="ORF">O3P69_018250</name>
</gene>
<evidence type="ECO:0000313" key="7">
    <source>
        <dbReference type="Proteomes" id="UP001487740"/>
    </source>
</evidence>
<evidence type="ECO:0008006" key="8">
    <source>
        <dbReference type="Google" id="ProtNLM"/>
    </source>
</evidence>
<dbReference type="Proteomes" id="UP001487740">
    <property type="component" value="Unassembled WGS sequence"/>
</dbReference>
<comment type="caution">
    <text evidence="6">The sequence shown here is derived from an EMBL/GenBank/DDBJ whole genome shotgun (WGS) entry which is preliminary data.</text>
</comment>
<dbReference type="GO" id="GO:0005813">
    <property type="term" value="C:centrosome"/>
    <property type="evidence" value="ECO:0007669"/>
    <property type="project" value="UniProtKB-SubCell"/>
</dbReference>
<dbReference type="Pfam" id="PF13516">
    <property type="entry name" value="LRR_6"/>
    <property type="match status" value="2"/>
</dbReference>
<dbReference type="SMART" id="SM00368">
    <property type="entry name" value="LRR_RI"/>
    <property type="match status" value="3"/>
</dbReference>
<dbReference type="Gene3D" id="3.80.10.10">
    <property type="entry name" value="Ribonuclease Inhibitor"/>
    <property type="match status" value="2"/>
</dbReference>
<dbReference type="GO" id="GO:0005886">
    <property type="term" value="C:plasma membrane"/>
    <property type="evidence" value="ECO:0007669"/>
    <property type="project" value="TreeGrafter"/>
</dbReference>
<keyword evidence="2" id="KW-0963">Cytoplasm</keyword>
<evidence type="ECO:0000256" key="1">
    <source>
        <dbReference type="ARBA" id="ARBA00004300"/>
    </source>
</evidence>
<evidence type="ECO:0000256" key="4">
    <source>
        <dbReference type="ARBA" id="ARBA00023212"/>
    </source>
</evidence>
<dbReference type="SUPFAM" id="SSF52047">
    <property type="entry name" value="RNI-like"/>
    <property type="match status" value="1"/>
</dbReference>
<dbReference type="EMBL" id="JARAKH010000030">
    <property type="protein sequence ID" value="KAK8387586.1"/>
    <property type="molecule type" value="Genomic_DNA"/>
</dbReference>
<sequence length="672" mass="75403">MLNNTNSVKFVCAVSIMEDVTDLYKQLCKKHNIELQECVQKALTGGPVLDLSSQTLDVGTCAVVGKMLQVSSKFEEVSFEDCLLKEDGIKSILLGLCGNSSVKTLVLKGNCIQGNSTDALAKMLRHNSRIVRLSLEWNNLGLHPESFGSFCGALVKNSCVQYLDLRSNQLGGEAASALAQVLMRNCSLLSLDLRWNTLGVAGGKTLLEGLRNNRTLTLLNLIGNSITNDIISTIDNQISKNKLLSLKEREYIGQTTLLKEQLERQEQHSSQQVKQLEDNLAQRDKALNKTIQEGEFQTGKLQEELSSKSLELVALRTKYELITSALHLNQERVSVLEERNCTLQEDLKSSQESATLEKSKLKEALDSARAQHSEEVHALHTTITQLQTKIGELTAESEKQKQQTFDLKETTCSLQAEIKGLKMECDALRSKEQTKHKEMMKNVEKQHSAEVHQLKMDHQQVETEMRGKLASIEAWKAEAQAEVASLQVQLSTERSSSQAQLLSLKKHLKAEHFAVVRGLEEQLQMMEESRGDAEERLRSQVAANSALRATNTKLSSHIHALNNDITELQAKVESREGEVKVAEKRIREEFSAQIEDLQQECKQIPKLNSIISEQKRLITDLEHESDLHKREAKLKEEEMKKVREDEARRVAMLHSAFVSYFNSSPGSPSKLN</sequence>
<evidence type="ECO:0000313" key="6">
    <source>
        <dbReference type="EMBL" id="KAK8387586.1"/>
    </source>
</evidence>
<feature type="coiled-coil region" evidence="5">
    <location>
        <begin position="351"/>
        <end position="403"/>
    </location>
</feature>
<dbReference type="PANTHER" id="PTHR23170:SF3">
    <property type="entry name" value="LEUCINE-RICH REPEAT-CONTAINING PROTEIN 45"/>
    <property type="match status" value="1"/>
</dbReference>
<dbReference type="PANTHER" id="PTHR23170">
    <property type="entry name" value="NY-REN-58 ANTIGEN"/>
    <property type="match status" value="1"/>
</dbReference>
<dbReference type="InterPro" id="IPR052116">
    <property type="entry name" value="Centro_Cilium_Assembly"/>
</dbReference>
<dbReference type="AlphaFoldDB" id="A0AAW0TJL6"/>
<dbReference type="InterPro" id="IPR001611">
    <property type="entry name" value="Leu-rich_rpt"/>
</dbReference>
<organism evidence="6 7">
    <name type="scientific">Scylla paramamosain</name>
    <name type="common">Mud crab</name>
    <dbReference type="NCBI Taxonomy" id="85552"/>
    <lineage>
        <taxon>Eukaryota</taxon>
        <taxon>Metazoa</taxon>
        <taxon>Ecdysozoa</taxon>
        <taxon>Arthropoda</taxon>
        <taxon>Crustacea</taxon>
        <taxon>Multicrustacea</taxon>
        <taxon>Malacostraca</taxon>
        <taxon>Eumalacostraca</taxon>
        <taxon>Eucarida</taxon>
        <taxon>Decapoda</taxon>
        <taxon>Pleocyemata</taxon>
        <taxon>Brachyura</taxon>
        <taxon>Eubrachyura</taxon>
        <taxon>Portunoidea</taxon>
        <taxon>Portunidae</taxon>
        <taxon>Portuninae</taxon>
        <taxon>Scylla</taxon>
    </lineage>
</organism>
<dbReference type="InterPro" id="IPR032675">
    <property type="entry name" value="LRR_dom_sf"/>
</dbReference>
<evidence type="ECO:0000256" key="2">
    <source>
        <dbReference type="ARBA" id="ARBA00022490"/>
    </source>
</evidence>
<name>A0AAW0TJL6_SCYPA</name>
<reference evidence="6 7" key="1">
    <citation type="submission" date="2023-03" db="EMBL/GenBank/DDBJ databases">
        <title>High-quality genome of Scylla paramamosain provides insights in environmental adaptation.</title>
        <authorList>
            <person name="Zhang L."/>
        </authorList>
    </citation>
    <scope>NUCLEOTIDE SEQUENCE [LARGE SCALE GENOMIC DNA]</scope>
    <source>
        <strain evidence="6">LZ_2023a</strain>
        <tissue evidence="6">Muscle</tissue>
    </source>
</reference>
<keyword evidence="4" id="KW-0206">Cytoskeleton</keyword>
<protein>
    <recommendedName>
        <fullName evidence="8">Leucine rich repeat containing 45</fullName>
    </recommendedName>
</protein>
<accession>A0AAW0TJL6</accession>
<proteinExistence type="predicted"/>
<keyword evidence="7" id="KW-1185">Reference proteome</keyword>
<keyword evidence="3 5" id="KW-0175">Coiled coil</keyword>
<feature type="coiled-coil region" evidence="5">
    <location>
        <begin position="516"/>
        <end position="645"/>
    </location>
</feature>
<evidence type="ECO:0000256" key="3">
    <source>
        <dbReference type="ARBA" id="ARBA00023054"/>
    </source>
</evidence>